<proteinExistence type="predicted"/>
<keyword evidence="2" id="KW-1185">Reference proteome</keyword>
<sequence length="66" mass="7765">MTSNIAESLNNVNRLERRFLVVSLLEFMRIRVQTWIHKHNEEAAKTRSDKKNIILSSRKVLLCLSI</sequence>
<protein>
    <submittedName>
        <fullName evidence="1">Uncharacterized protein</fullName>
    </submittedName>
</protein>
<accession>A0AAN8TY22</accession>
<dbReference type="EMBL" id="JBANQN010000002">
    <property type="protein sequence ID" value="KAK6796245.1"/>
    <property type="molecule type" value="Genomic_DNA"/>
</dbReference>
<comment type="caution">
    <text evidence="1">The sequence shown here is derived from an EMBL/GenBank/DDBJ whole genome shotgun (WGS) entry which is preliminary data.</text>
</comment>
<dbReference type="AlphaFoldDB" id="A0AAN8TY22"/>
<dbReference type="Proteomes" id="UP001371456">
    <property type="component" value="Unassembled WGS sequence"/>
</dbReference>
<name>A0AAN8TY22_SOLBU</name>
<evidence type="ECO:0000313" key="1">
    <source>
        <dbReference type="EMBL" id="KAK6796245.1"/>
    </source>
</evidence>
<gene>
    <name evidence="1" type="ORF">RDI58_003946</name>
</gene>
<evidence type="ECO:0000313" key="2">
    <source>
        <dbReference type="Proteomes" id="UP001371456"/>
    </source>
</evidence>
<reference evidence="1 2" key="1">
    <citation type="submission" date="2024-02" db="EMBL/GenBank/DDBJ databases">
        <title>de novo genome assembly of Solanum bulbocastanum strain 11H21.</title>
        <authorList>
            <person name="Hosaka A.J."/>
        </authorList>
    </citation>
    <scope>NUCLEOTIDE SEQUENCE [LARGE SCALE GENOMIC DNA]</scope>
    <source>
        <tissue evidence="1">Young leaves</tissue>
    </source>
</reference>
<organism evidence="1 2">
    <name type="scientific">Solanum bulbocastanum</name>
    <name type="common">Wild potato</name>
    <dbReference type="NCBI Taxonomy" id="147425"/>
    <lineage>
        <taxon>Eukaryota</taxon>
        <taxon>Viridiplantae</taxon>
        <taxon>Streptophyta</taxon>
        <taxon>Embryophyta</taxon>
        <taxon>Tracheophyta</taxon>
        <taxon>Spermatophyta</taxon>
        <taxon>Magnoliopsida</taxon>
        <taxon>eudicotyledons</taxon>
        <taxon>Gunneridae</taxon>
        <taxon>Pentapetalae</taxon>
        <taxon>asterids</taxon>
        <taxon>lamiids</taxon>
        <taxon>Solanales</taxon>
        <taxon>Solanaceae</taxon>
        <taxon>Solanoideae</taxon>
        <taxon>Solaneae</taxon>
        <taxon>Solanum</taxon>
    </lineage>
</organism>